<accession>A0A8X6JEU9</accession>
<sequence length="121" mass="14323">MSQKSSPRTQLDSDPWWLQTSVVHDEPYSPIGVRRAVGAMHRPVWLEHPVWECLQVARPSRISLSFSGYSHHSLLQERHSVHHAQALLVQHNHQRRHHFCKVKYIVYFNFYVVFKQFVSIV</sequence>
<dbReference type="AlphaFoldDB" id="A0A8X6JEU9"/>
<evidence type="ECO:0000313" key="2">
    <source>
        <dbReference type="Proteomes" id="UP000887116"/>
    </source>
</evidence>
<proteinExistence type="predicted"/>
<organism evidence="1 2">
    <name type="scientific">Trichonephila clavata</name>
    <name type="common">Joro spider</name>
    <name type="synonym">Nephila clavata</name>
    <dbReference type="NCBI Taxonomy" id="2740835"/>
    <lineage>
        <taxon>Eukaryota</taxon>
        <taxon>Metazoa</taxon>
        <taxon>Ecdysozoa</taxon>
        <taxon>Arthropoda</taxon>
        <taxon>Chelicerata</taxon>
        <taxon>Arachnida</taxon>
        <taxon>Araneae</taxon>
        <taxon>Araneomorphae</taxon>
        <taxon>Entelegynae</taxon>
        <taxon>Araneoidea</taxon>
        <taxon>Nephilidae</taxon>
        <taxon>Trichonephila</taxon>
    </lineage>
</organism>
<reference evidence="1" key="1">
    <citation type="submission" date="2020-07" db="EMBL/GenBank/DDBJ databases">
        <title>Multicomponent nature underlies the extraordinary mechanical properties of spider dragline silk.</title>
        <authorList>
            <person name="Kono N."/>
            <person name="Nakamura H."/>
            <person name="Mori M."/>
            <person name="Yoshida Y."/>
            <person name="Ohtoshi R."/>
            <person name="Malay A.D."/>
            <person name="Moran D.A.P."/>
            <person name="Tomita M."/>
            <person name="Numata K."/>
            <person name="Arakawa K."/>
        </authorList>
    </citation>
    <scope>NUCLEOTIDE SEQUENCE</scope>
</reference>
<evidence type="ECO:0000313" key="1">
    <source>
        <dbReference type="EMBL" id="GFR32745.1"/>
    </source>
</evidence>
<comment type="caution">
    <text evidence="1">The sequence shown here is derived from an EMBL/GenBank/DDBJ whole genome shotgun (WGS) entry which is preliminary data.</text>
</comment>
<keyword evidence="2" id="KW-1185">Reference proteome</keyword>
<protein>
    <submittedName>
        <fullName evidence="1">Uncharacterized protein</fullName>
    </submittedName>
</protein>
<gene>
    <name evidence="1" type="ORF">TNCT_72001</name>
</gene>
<dbReference type="Proteomes" id="UP000887116">
    <property type="component" value="Unassembled WGS sequence"/>
</dbReference>
<name>A0A8X6JEU9_TRICU</name>
<dbReference type="EMBL" id="BMAO01039631">
    <property type="protein sequence ID" value="GFR32745.1"/>
    <property type="molecule type" value="Genomic_DNA"/>
</dbReference>